<evidence type="ECO:0000313" key="12">
    <source>
        <dbReference type="EMBL" id="MFC3148020.1"/>
    </source>
</evidence>
<dbReference type="EMBL" id="JBHRTI010000004">
    <property type="protein sequence ID" value="MFC3148020.1"/>
    <property type="molecule type" value="Genomic_DNA"/>
</dbReference>
<dbReference type="SUPFAM" id="SSF51445">
    <property type="entry name" value="(Trans)glycosidases"/>
    <property type="match status" value="1"/>
</dbReference>
<dbReference type="InterPro" id="IPR006047">
    <property type="entry name" value="GH13_cat_dom"/>
</dbReference>
<dbReference type="RefSeq" id="WP_377303588.1">
    <property type="nucleotide sequence ID" value="NZ_CP180191.1"/>
</dbReference>
<dbReference type="EC" id="2.4.1.18" evidence="10"/>
<dbReference type="Pfam" id="PF02922">
    <property type="entry name" value="CBM_48"/>
    <property type="match status" value="1"/>
</dbReference>
<keyword evidence="9 10" id="KW-0119">Carbohydrate metabolism</keyword>
<name>A0ABV7H2K6_9BURK</name>
<dbReference type="Gene3D" id="2.60.40.1180">
    <property type="entry name" value="Golgi alpha-mannosidase II"/>
    <property type="match status" value="1"/>
</dbReference>
<reference evidence="13" key="1">
    <citation type="journal article" date="2019" name="Int. J. Syst. Evol. Microbiol.">
        <title>The Global Catalogue of Microorganisms (GCM) 10K type strain sequencing project: providing services to taxonomists for standard genome sequencing and annotation.</title>
        <authorList>
            <consortium name="The Broad Institute Genomics Platform"/>
            <consortium name="The Broad Institute Genome Sequencing Center for Infectious Disease"/>
            <person name="Wu L."/>
            <person name="Ma J."/>
        </authorList>
    </citation>
    <scope>NUCLEOTIDE SEQUENCE [LARGE SCALE GENOMIC DNA]</scope>
    <source>
        <strain evidence="13">KCTC 52168</strain>
    </source>
</reference>
<dbReference type="PANTHER" id="PTHR43651:SF3">
    <property type="entry name" value="1,4-ALPHA-GLUCAN-BRANCHING ENZYME"/>
    <property type="match status" value="1"/>
</dbReference>
<dbReference type="InterPro" id="IPR044143">
    <property type="entry name" value="GlgB_N_E_set_prok"/>
</dbReference>
<dbReference type="SUPFAM" id="SSF81296">
    <property type="entry name" value="E set domains"/>
    <property type="match status" value="2"/>
</dbReference>
<dbReference type="SUPFAM" id="SSF51011">
    <property type="entry name" value="Glycosyl hydrolase domain"/>
    <property type="match status" value="1"/>
</dbReference>
<dbReference type="Proteomes" id="UP001595556">
    <property type="component" value="Unassembled WGS sequence"/>
</dbReference>
<feature type="active site" description="Nucleophile" evidence="10">
    <location>
        <position position="406"/>
    </location>
</feature>
<dbReference type="CDD" id="cd11322">
    <property type="entry name" value="AmyAc_Glg_BE"/>
    <property type="match status" value="1"/>
</dbReference>
<dbReference type="SMART" id="SM00642">
    <property type="entry name" value="Aamy"/>
    <property type="match status" value="1"/>
</dbReference>
<evidence type="ECO:0000256" key="7">
    <source>
        <dbReference type="ARBA" id="ARBA00022679"/>
    </source>
</evidence>
<evidence type="ECO:0000256" key="8">
    <source>
        <dbReference type="ARBA" id="ARBA00023056"/>
    </source>
</evidence>
<evidence type="ECO:0000256" key="2">
    <source>
        <dbReference type="ARBA" id="ARBA00002953"/>
    </source>
</evidence>
<evidence type="ECO:0000256" key="6">
    <source>
        <dbReference type="ARBA" id="ARBA00022676"/>
    </source>
</evidence>
<comment type="catalytic activity">
    <reaction evidence="1 10">
        <text>Transfers a segment of a (1-&gt;4)-alpha-D-glucan chain to a primary hydroxy group in a similar glucan chain.</text>
        <dbReference type="EC" id="2.4.1.18"/>
    </reaction>
</comment>
<keyword evidence="13" id="KW-1185">Reference proteome</keyword>
<dbReference type="InterPro" id="IPR017853">
    <property type="entry name" value="GH"/>
</dbReference>
<dbReference type="Gene3D" id="2.60.40.10">
    <property type="entry name" value="Immunoglobulins"/>
    <property type="match status" value="2"/>
</dbReference>
<dbReference type="NCBIfam" id="TIGR01515">
    <property type="entry name" value="branching_enzym"/>
    <property type="match status" value="1"/>
</dbReference>
<keyword evidence="5 10" id="KW-0321">Glycogen metabolism</keyword>
<evidence type="ECO:0000256" key="5">
    <source>
        <dbReference type="ARBA" id="ARBA00022600"/>
    </source>
</evidence>
<dbReference type="NCBIfam" id="NF008967">
    <property type="entry name" value="PRK12313.1"/>
    <property type="match status" value="1"/>
</dbReference>
<accession>A0ABV7H2K6</accession>
<comment type="function">
    <text evidence="2 10">Catalyzes the formation of the alpha-1,6-glucosidic linkages in glycogen by scission of a 1,4-alpha-linked oligosaccharide from growing alpha-1,4-glucan chains and the subsequent attachment of the oligosaccharide to the alpha-1,6 position.</text>
</comment>
<dbReference type="InterPro" id="IPR014756">
    <property type="entry name" value="Ig_E-set"/>
</dbReference>
<keyword evidence="6 10" id="KW-0328">Glycosyltransferase</keyword>
<proteinExistence type="inferred from homology"/>
<dbReference type="InterPro" id="IPR054169">
    <property type="entry name" value="GlgB_N"/>
</dbReference>
<protein>
    <recommendedName>
        <fullName evidence="10">1,4-alpha-glucan branching enzyme GlgB</fullName>
        <ecNumber evidence="10">2.4.1.18</ecNumber>
    </recommendedName>
    <alternativeName>
        <fullName evidence="10">1,4-alpha-D-glucan:1,4-alpha-D-glucan 6-glucosyl-transferase</fullName>
    </alternativeName>
    <alternativeName>
        <fullName evidence="10">Alpha-(1-&gt;4)-glucan branching enzyme</fullName>
    </alternativeName>
    <alternativeName>
        <fullName evidence="10">Glycogen branching enzyme</fullName>
        <shortName evidence="10">BE</shortName>
    </alternativeName>
</protein>
<dbReference type="InterPro" id="IPR013783">
    <property type="entry name" value="Ig-like_fold"/>
</dbReference>
<dbReference type="InterPro" id="IPR006407">
    <property type="entry name" value="GlgB"/>
</dbReference>
<evidence type="ECO:0000256" key="3">
    <source>
        <dbReference type="ARBA" id="ARBA00004964"/>
    </source>
</evidence>
<dbReference type="HAMAP" id="MF_00685">
    <property type="entry name" value="GlgB"/>
    <property type="match status" value="1"/>
</dbReference>
<dbReference type="Pfam" id="PF00128">
    <property type="entry name" value="Alpha-amylase"/>
    <property type="match status" value="1"/>
</dbReference>
<feature type="domain" description="Glycosyl hydrolase family 13 catalytic" evidence="11">
    <location>
        <begin position="249"/>
        <end position="594"/>
    </location>
</feature>
<dbReference type="CDD" id="cd02855">
    <property type="entry name" value="E_set_GBE_prok_N"/>
    <property type="match status" value="1"/>
</dbReference>
<keyword evidence="8 10" id="KW-0320">Glycogen biosynthesis</keyword>
<dbReference type="PIRSF" id="PIRSF000463">
    <property type="entry name" value="GlgB"/>
    <property type="match status" value="1"/>
</dbReference>
<sequence length="727" mass="81061">MSLSAHEVEKLAAGAHENSFGVLGMHADDRGRLWVRSLVPGAAEVSVCDAGSGADLVGMEIRDPRGVFEALIPRRRRAFDYRLRVRWAASGIETLVADPYSFGSLISADDLHYLGEGSHLRPYTVLGAHPVRVGHVDGVRFAVWAPNARTVAVVGDFNGWNPMAHPMRLHFGIGVWEIFIPEVPLGAAYKFELRSQDGARLPQKADPYALRTEMRPATASRVAHLPTPRSLGASRRKANQRSAPISIYEVHLQSWRRPGVGTFSDWDTLAEQLPDYVSKLGFTHIEVLPISEHPFDGSWGYQTFSQFAPSARFGDPDGLRRFVLACHDAGLGVIIDWVPAHFPMDAHGLTQFDGTALYEYADPREGFHRDWSTAIYNFGRTEVRNLLAGSALFWLERYGVDGLRVDAVASMLYRDYSRPDGEWIPNVHGGRENLEAISLLRSVNSIIGEHAPGAVTIAEESTAFPGVSRPVYDGGLGFHYKWNMGWMHDSLAYMREDPVHRRWHHDKMTFGLVYAFSENFVLPLSHDEVVHGKGSLLNKMPGDRWQKFANLRAYYAFMWAHPGKKLLFMGGEFAQECEWNHDGQLDWHLLDQAEHRGVQTLIRDLNGAYRKHAALHMHDCEAQGFEWLVANDAEQSVFAFMRKSGNEQVIVVCNFTPVPRHDYRVGVPFNGAGAWREILNTDSQVYGGSEVGNLGAAKPVQAIEANGRSHSIALTLPPLATLYLVAA</sequence>
<dbReference type="Pfam" id="PF22019">
    <property type="entry name" value="GlgB_N"/>
    <property type="match status" value="1"/>
</dbReference>
<evidence type="ECO:0000313" key="13">
    <source>
        <dbReference type="Proteomes" id="UP001595556"/>
    </source>
</evidence>
<dbReference type="InterPro" id="IPR004193">
    <property type="entry name" value="Glyco_hydro_13_N"/>
</dbReference>
<dbReference type="InterPro" id="IPR037439">
    <property type="entry name" value="Branching_enzy"/>
</dbReference>
<comment type="subunit">
    <text evidence="10">Monomer.</text>
</comment>
<evidence type="ECO:0000256" key="10">
    <source>
        <dbReference type="HAMAP-Rule" id="MF_00685"/>
    </source>
</evidence>
<dbReference type="NCBIfam" id="NF003811">
    <property type="entry name" value="PRK05402.1"/>
    <property type="match status" value="1"/>
</dbReference>
<evidence type="ECO:0000256" key="4">
    <source>
        <dbReference type="ARBA" id="ARBA00009000"/>
    </source>
</evidence>
<dbReference type="Gene3D" id="3.20.20.80">
    <property type="entry name" value="Glycosidases"/>
    <property type="match status" value="1"/>
</dbReference>
<organism evidence="12 13">
    <name type="scientific">Piscinibacterium candidicorallinum</name>
    <dbReference type="NCBI Taxonomy" id="1793872"/>
    <lineage>
        <taxon>Bacteria</taxon>
        <taxon>Pseudomonadati</taxon>
        <taxon>Pseudomonadota</taxon>
        <taxon>Betaproteobacteria</taxon>
        <taxon>Burkholderiales</taxon>
        <taxon>Piscinibacterium</taxon>
    </lineage>
</organism>
<comment type="caution">
    <text evidence="12">The sequence shown here is derived from an EMBL/GenBank/DDBJ whole genome shotgun (WGS) entry which is preliminary data.</text>
</comment>
<feature type="active site" description="Proton donor" evidence="10">
    <location>
        <position position="459"/>
    </location>
</feature>
<gene>
    <name evidence="10 12" type="primary">glgB</name>
    <name evidence="12" type="ORF">ACFOEN_10225</name>
</gene>
<dbReference type="InterPro" id="IPR006048">
    <property type="entry name" value="A-amylase/branching_C"/>
</dbReference>
<dbReference type="InterPro" id="IPR013780">
    <property type="entry name" value="Glyco_hydro_b"/>
</dbReference>
<evidence type="ECO:0000259" key="11">
    <source>
        <dbReference type="SMART" id="SM00642"/>
    </source>
</evidence>
<comment type="pathway">
    <text evidence="3 10">Glycan biosynthesis; glycogen biosynthesis.</text>
</comment>
<dbReference type="GO" id="GO:0003844">
    <property type="term" value="F:1,4-alpha-glucan branching enzyme activity"/>
    <property type="evidence" value="ECO:0007669"/>
    <property type="project" value="UniProtKB-EC"/>
</dbReference>
<dbReference type="PANTHER" id="PTHR43651">
    <property type="entry name" value="1,4-ALPHA-GLUCAN-BRANCHING ENZYME"/>
    <property type="match status" value="1"/>
</dbReference>
<comment type="similarity">
    <text evidence="4 10">Belongs to the glycosyl hydrolase 13 family. GlgB subfamily.</text>
</comment>
<dbReference type="Pfam" id="PF02806">
    <property type="entry name" value="Alpha-amylase_C"/>
    <property type="match status" value="1"/>
</dbReference>
<keyword evidence="7 10" id="KW-0808">Transferase</keyword>
<evidence type="ECO:0000256" key="9">
    <source>
        <dbReference type="ARBA" id="ARBA00023277"/>
    </source>
</evidence>
<evidence type="ECO:0000256" key="1">
    <source>
        <dbReference type="ARBA" id="ARBA00000826"/>
    </source>
</evidence>